<feature type="region of interest" description="Disordered" evidence="3">
    <location>
        <begin position="394"/>
        <end position="435"/>
    </location>
</feature>
<dbReference type="InterPro" id="IPR036483">
    <property type="entry name" value="PWI_dom_sf"/>
</dbReference>
<dbReference type="InterPro" id="IPR052768">
    <property type="entry name" value="RBM25"/>
</dbReference>
<feature type="region of interest" description="Disordered" evidence="3">
    <location>
        <begin position="1"/>
        <end position="38"/>
    </location>
</feature>
<feature type="compositionally biased region" description="Pro residues" evidence="3">
    <location>
        <begin position="23"/>
        <end position="38"/>
    </location>
</feature>
<feature type="domain" description="PWI" evidence="5">
    <location>
        <begin position="578"/>
        <end position="677"/>
    </location>
</feature>
<dbReference type="InterPro" id="IPR000504">
    <property type="entry name" value="RRM_dom"/>
</dbReference>
<sequence length="677" mass="77777">MNPYGHHPFQPQPPGMMMKPPYGGFPPGGPPPYGQFPPGLVQPPPYGGQFPPHHGPFSPQNGMPPNFNGGMVGGIPPHLQHHNNGYPIHPTPPMGRGIPMHPHNQQPSQPPQPPQPHYPMVPGSFINQKHNGFNGQLHHQNENISSPSPPHPNKINNITSPSTINNTITANTVATTTATPTTSIPTTTTTTTTTTTPNINSNTSTTAYIGKIPQFVEDSFVRLLLNQCGKVTKWNRASDTNGKLKQFGLCEFEHAEGAVTALRVLNDLEVDRDGGKLVVKVDKGQKFFSDYLDKKGGLTDQSSDSPQDIILRESIKAMVEKNFVNIYEKKKMESNEINDFYNKDRRDLTKEEKLKIIEKEKEKEKQRHKERELKNKERDLKDFKEREKNWERRERTKEIDREKEKEKEKEKEQREIKARQSEMDDYSDSDEKMRKRIRSREAIKYRQKEREEDEKDRQRELTELAELELKRQKEEELNRIQLSGGANINNNNKKLKLVGKGFNSVDEDDENQSENDLQNSLQISKKKQTFIPLDYNEIDQVLNPQQYQQQLQKQQQAASTNNNSNGGIDLSKISNDREQIFKFKIDWNYVDKNPLIINENMKAWITTKVIEFFGAKEDELIDFILNLLKTHLDPSDIISKLRDVFENNADDFVLQLWRILLYYISNTIATNTITSPQ</sequence>
<dbReference type="Pfam" id="PF00076">
    <property type="entry name" value="RRM_1"/>
    <property type="match status" value="1"/>
</dbReference>
<dbReference type="PANTHER" id="PTHR18806:SF4">
    <property type="entry name" value="RNA-BINDING PROTEIN 25"/>
    <property type="match status" value="1"/>
</dbReference>
<dbReference type="Pfam" id="PF01480">
    <property type="entry name" value="PWI"/>
    <property type="match status" value="1"/>
</dbReference>
<keyword evidence="7" id="KW-1185">Reference proteome</keyword>
<feature type="compositionally biased region" description="Basic and acidic residues" evidence="3">
    <location>
        <begin position="394"/>
        <end position="422"/>
    </location>
</feature>
<organism evidence="6 7">
    <name type="scientific">Dictyostelium firmibasis</name>
    <dbReference type="NCBI Taxonomy" id="79012"/>
    <lineage>
        <taxon>Eukaryota</taxon>
        <taxon>Amoebozoa</taxon>
        <taxon>Evosea</taxon>
        <taxon>Eumycetozoa</taxon>
        <taxon>Dictyostelia</taxon>
        <taxon>Dictyosteliales</taxon>
        <taxon>Dictyosteliaceae</taxon>
        <taxon>Dictyostelium</taxon>
    </lineage>
</organism>
<dbReference type="SUPFAM" id="SSF101233">
    <property type="entry name" value="PWI domain"/>
    <property type="match status" value="1"/>
</dbReference>
<feature type="domain" description="RRM" evidence="4">
    <location>
        <begin position="205"/>
        <end position="284"/>
    </location>
</feature>
<dbReference type="SMART" id="SM00311">
    <property type="entry name" value="PWI"/>
    <property type="match status" value="1"/>
</dbReference>
<gene>
    <name evidence="6" type="ORF">RB653_006829</name>
</gene>
<feature type="region of interest" description="Disordered" evidence="3">
    <location>
        <begin position="95"/>
        <end position="117"/>
    </location>
</feature>
<evidence type="ECO:0000256" key="3">
    <source>
        <dbReference type="SAM" id="MobiDB-lite"/>
    </source>
</evidence>
<dbReference type="SMART" id="SM00360">
    <property type="entry name" value="RRM"/>
    <property type="match status" value="1"/>
</dbReference>
<name>A0AAN7TTM5_9MYCE</name>
<evidence type="ECO:0000313" key="6">
    <source>
        <dbReference type="EMBL" id="KAK5575696.1"/>
    </source>
</evidence>
<feature type="compositionally biased region" description="Low complexity" evidence="3">
    <location>
        <begin position="551"/>
        <end position="565"/>
    </location>
</feature>
<dbReference type="PROSITE" id="PS50102">
    <property type="entry name" value="RRM"/>
    <property type="match status" value="1"/>
</dbReference>
<dbReference type="InterPro" id="IPR012677">
    <property type="entry name" value="Nucleotide-bd_a/b_plait_sf"/>
</dbReference>
<dbReference type="Proteomes" id="UP001344447">
    <property type="component" value="Unassembled WGS sequence"/>
</dbReference>
<feature type="compositionally biased region" description="Pro residues" evidence="3">
    <location>
        <begin position="108"/>
        <end position="117"/>
    </location>
</feature>
<evidence type="ECO:0000259" key="5">
    <source>
        <dbReference type="PROSITE" id="PS51025"/>
    </source>
</evidence>
<keyword evidence="2" id="KW-0694">RNA-binding</keyword>
<keyword evidence="1" id="KW-0507">mRNA processing</keyword>
<evidence type="ECO:0000313" key="7">
    <source>
        <dbReference type="Proteomes" id="UP001344447"/>
    </source>
</evidence>
<evidence type="ECO:0008006" key="8">
    <source>
        <dbReference type="Google" id="ProtNLM"/>
    </source>
</evidence>
<accession>A0AAN7TTM5</accession>
<dbReference type="PANTHER" id="PTHR18806">
    <property type="entry name" value="RBM25 PROTEIN"/>
    <property type="match status" value="1"/>
</dbReference>
<dbReference type="Gene3D" id="3.30.70.330">
    <property type="match status" value="1"/>
</dbReference>
<reference evidence="6 7" key="1">
    <citation type="submission" date="2023-11" db="EMBL/GenBank/DDBJ databases">
        <title>Dfirmibasis_genome.</title>
        <authorList>
            <person name="Edelbroek B."/>
            <person name="Kjellin J."/>
            <person name="Jerlstrom-Hultqvist J."/>
            <person name="Soderbom F."/>
        </authorList>
    </citation>
    <scope>NUCLEOTIDE SEQUENCE [LARGE SCALE GENOMIC DNA]</scope>
    <source>
        <strain evidence="6 7">TNS-C-14</strain>
    </source>
</reference>
<dbReference type="PROSITE" id="PS51025">
    <property type="entry name" value="PWI"/>
    <property type="match status" value="1"/>
</dbReference>
<dbReference type="AlphaFoldDB" id="A0AAN7TTM5"/>
<feature type="region of interest" description="Disordered" evidence="3">
    <location>
        <begin position="551"/>
        <end position="570"/>
    </location>
</feature>
<evidence type="ECO:0000256" key="2">
    <source>
        <dbReference type="PROSITE-ProRule" id="PRU00176"/>
    </source>
</evidence>
<proteinExistence type="predicted"/>
<evidence type="ECO:0000256" key="1">
    <source>
        <dbReference type="ARBA" id="ARBA00022664"/>
    </source>
</evidence>
<dbReference type="Gene3D" id="1.20.1390.10">
    <property type="entry name" value="PWI domain"/>
    <property type="match status" value="1"/>
</dbReference>
<feature type="compositionally biased region" description="Low complexity" evidence="3">
    <location>
        <begin position="1"/>
        <end position="22"/>
    </location>
</feature>
<dbReference type="SUPFAM" id="SSF54928">
    <property type="entry name" value="RNA-binding domain, RBD"/>
    <property type="match status" value="1"/>
</dbReference>
<dbReference type="InterPro" id="IPR034268">
    <property type="entry name" value="RBM25_RRM"/>
</dbReference>
<dbReference type="GO" id="GO:0003723">
    <property type="term" value="F:RNA binding"/>
    <property type="evidence" value="ECO:0007669"/>
    <property type="project" value="UniProtKB-UniRule"/>
</dbReference>
<dbReference type="InterPro" id="IPR002483">
    <property type="entry name" value="PWI_dom"/>
</dbReference>
<feature type="region of interest" description="Disordered" evidence="3">
    <location>
        <begin position="178"/>
        <end position="198"/>
    </location>
</feature>
<dbReference type="EMBL" id="JAVFKY010000005">
    <property type="protein sequence ID" value="KAK5575696.1"/>
    <property type="molecule type" value="Genomic_DNA"/>
</dbReference>
<dbReference type="GO" id="GO:0006397">
    <property type="term" value="P:mRNA processing"/>
    <property type="evidence" value="ECO:0007669"/>
    <property type="project" value="UniProtKB-KW"/>
</dbReference>
<protein>
    <recommendedName>
        <fullName evidence="8">PWI domain-containing protein</fullName>
    </recommendedName>
</protein>
<dbReference type="CDD" id="cd12446">
    <property type="entry name" value="RRM_RBM25"/>
    <property type="match status" value="1"/>
</dbReference>
<evidence type="ECO:0000259" key="4">
    <source>
        <dbReference type="PROSITE" id="PS50102"/>
    </source>
</evidence>
<dbReference type="InterPro" id="IPR035979">
    <property type="entry name" value="RBD_domain_sf"/>
</dbReference>
<comment type="caution">
    <text evidence="6">The sequence shown here is derived from an EMBL/GenBank/DDBJ whole genome shotgun (WGS) entry which is preliminary data.</text>
</comment>